<feature type="compositionally biased region" description="Pro residues" evidence="1">
    <location>
        <begin position="485"/>
        <end position="510"/>
    </location>
</feature>
<accession>A0AAI8YZG2</accession>
<feature type="region of interest" description="Disordered" evidence="1">
    <location>
        <begin position="286"/>
        <end position="563"/>
    </location>
</feature>
<keyword evidence="3" id="KW-1185">Reference proteome</keyword>
<protein>
    <submittedName>
        <fullName evidence="2">Uncharacterized protein</fullName>
    </submittedName>
</protein>
<dbReference type="AlphaFoldDB" id="A0AAI8YZG2"/>
<sequence>MGVCPSKTELILPSDSLRVCHPGPSCFCGQSHRSSRYVYKEVGGSFRDPVDLMDDFMYGGGGPSPSGLPGAVGMWKDAREWTVRDYERLGEIMNEWQMRERGRRSGGGGGGGGWGYEGDRRGGRLRRGDLERFQESVEEKFRRMAEEYKGHLEERDAFLFGTEGERRREMYKDRMLKTLREVLPGLMQGPGPGPQPNAPWPGGPGGMGWPPNGMGMGAGGINMPAPPQAGAFGMPPQMGAALPAPMPAMNPMMNGMPGMNPMAGVGAMNANMNMFHPAMAYPPGMMPEEYQPRRPGRGRGRRIALDDGFDDEPMFGGGRRFPYGGRRRRWDDEDDMLGGLGNGGPHSPRPPPGPLGGGPGPGPGRRPRPHPHPHPPPPSDFGPAGGLDADHAFAGHDMPPHPTADHYMYRPPPDVTGLYADPRFTAVPGRMPSPLGMTPGRPPSPRPDTSGNGNGHGFMRPEAPLGAPLHADLGAAFPGASSMNPPFPTTAFPPAPPGVAGPSTTRPPMPSRNVTFAPNLGGGGGGGGGGYEKLTASRSVEELRHEPEAGQRPSKKDLLGGDL</sequence>
<comment type="caution">
    <text evidence="2">The sequence shown here is derived from an EMBL/GenBank/DDBJ whole genome shotgun (WGS) entry which is preliminary data.</text>
</comment>
<feature type="compositionally biased region" description="Gly residues" evidence="1">
    <location>
        <begin position="105"/>
        <end position="116"/>
    </location>
</feature>
<feature type="compositionally biased region" description="Gly residues" evidence="1">
    <location>
        <begin position="520"/>
        <end position="531"/>
    </location>
</feature>
<gene>
    <name evidence="2" type="ORF">LECACI_7A004794</name>
</gene>
<feature type="compositionally biased region" description="Basic and acidic residues" evidence="1">
    <location>
        <begin position="539"/>
        <end position="563"/>
    </location>
</feature>
<proteinExistence type="predicted"/>
<feature type="region of interest" description="Disordered" evidence="1">
    <location>
        <begin position="100"/>
        <end position="121"/>
    </location>
</feature>
<organism evidence="2 3">
    <name type="scientific">Lecanosticta acicola</name>
    <dbReference type="NCBI Taxonomy" id="111012"/>
    <lineage>
        <taxon>Eukaryota</taxon>
        <taxon>Fungi</taxon>
        <taxon>Dikarya</taxon>
        <taxon>Ascomycota</taxon>
        <taxon>Pezizomycotina</taxon>
        <taxon>Dothideomycetes</taxon>
        <taxon>Dothideomycetidae</taxon>
        <taxon>Mycosphaerellales</taxon>
        <taxon>Mycosphaerellaceae</taxon>
        <taxon>Lecanosticta</taxon>
    </lineage>
</organism>
<dbReference type="Proteomes" id="UP001296104">
    <property type="component" value="Unassembled WGS sequence"/>
</dbReference>
<reference evidence="2" key="1">
    <citation type="submission" date="2023-11" db="EMBL/GenBank/DDBJ databases">
        <authorList>
            <person name="Alioto T."/>
            <person name="Alioto T."/>
            <person name="Gomez Garrido J."/>
        </authorList>
    </citation>
    <scope>NUCLEOTIDE SEQUENCE</scope>
</reference>
<dbReference type="EMBL" id="CAVMBE010000027">
    <property type="protein sequence ID" value="CAK4021761.1"/>
    <property type="molecule type" value="Genomic_DNA"/>
</dbReference>
<evidence type="ECO:0000313" key="2">
    <source>
        <dbReference type="EMBL" id="CAK4021761.1"/>
    </source>
</evidence>
<name>A0AAI8YZG2_9PEZI</name>
<evidence type="ECO:0000313" key="3">
    <source>
        <dbReference type="Proteomes" id="UP001296104"/>
    </source>
</evidence>
<evidence type="ECO:0000256" key="1">
    <source>
        <dbReference type="SAM" id="MobiDB-lite"/>
    </source>
</evidence>
<feature type="compositionally biased region" description="Pro residues" evidence="1">
    <location>
        <begin position="347"/>
        <end position="364"/>
    </location>
</feature>